<name>A0ABV9Q6J7_9BACL</name>
<dbReference type="PROSITE" id="PS51257">
    <property type="entry name" value="PROKAR_LIPOPROTEIN"/>
    <property type="match status" value="1"/>
</dbReference>
<dbReference type="InterPro" id="IPR058193">
    <property type="entry name" value="VanY/YodJ_core_dom"/>
</dbReference>
<dbReference type="InterPro" id="IPR003709">
    <property type="entry name" value="VanY-like_core_dom"/>
</dbReference>
<evidence type="ECO:0000256" key="1">
    <source>
        <dbReference type="SAM" id="MobiDB-lite"/>
    </source>
</evidence>
<feature type="compositionally biased region" description="Polar residues" evidence="1">
    <location>
        <begin position="33"/>
        <end position="43"/>
    </location>
</feature>
<dbReference type="InterPro" id="IPR009045">
    <property type="entry name" value="Zn_M74/Hedgehog-like"/>
</dbReference>
<dbReference type="CDD" id="cd14852">
    <property type="entry name" value="LD-carboxypeptidase"/>
    <property type="match status" value="1"/>
</dbReference>
<dbReference type="EMBL" id="JBHSHC010000131">
    <property type="protein sequence ID" value="MFC4769448.1"/>
    <property type="molecule type" value="Genomic_DNA"/>
</dbReference>
<accession>A0ABV9Q6J7</accession>
<evidence type="ECO:0000313" key="4">
    <source>
        <dbReference type="Proteomes" id="UP001596002"/>
    </source>
</evidence>
<dbReference type="PANTHER" id="PTHR34385">
    <property type="entry name" value="D-ALANYL-D-ALANINE CARBOXYPEPTIDASE"/>
    <property type="match status" value="1"/>
</dbReference>
<sequence>MRMHTGKFTPKIALVLGVTTLLTGCFDLKPDSNVKTPGQSVTASEADPPTLPPTESGIERQIERDKNDAVQVVAKPEVITVLVNKMNRLPSNYIPSDLVEPNIPFIFTEKDEKRFMRNEAAQALDKLFAAAEKDGISLAGVSAYRSYETQKSLFNHYVKVQGEEKARKNSAKPGHSEHQTGLAIDISDSRGKCAAEDCFADTPEAKWLIKHAHEYGFIIRYPKGKEAVTGYNFEPWHIRYVGTNISMEVAKKGLTLEEYIEKAVLASK</sequence>
<keyword evidence="3" id="KW-0121">Carboxypeptidase</keyword>
<reference evidence="4" key="1">
    <citation type="journal article" date="2019" name="Int. J. Syst. Evol. Microbiol.">
        <title>The Global Catalogue of Microorganisms (GCM) 10K type strain sequencing project: providing services to taxonomists for standard genome sequencing and annotation.</title>
        <authorList>
            <consortium name="The Broad Institute Genomics Platform"/>
            <consortium name="The Broad Institute Genome Sequencing Center for Infectious Disease"/>
            <person name="Wu L."/>
            <person name="Ma J."/>
        </authorList>
    </citation>
    <scope>NUCLEOTIDE SEQUENCE [LARGE SCALE GENOMIC DNA]</scope>
    <source>
        <strain evidence="4">WYCCWR 12678</strain>
    </source>
</reference>
<dbReference type="PANTHER" id="PTHR34385:SF1">
    <property type="entry name" value="PEPTIDOGLYCAN L-ALANYL-D-GLUTAMATE ENDOPEPTIDASE CWLK"/>
    <property type="match status" value="1"/>
</dbReference>
<evidence type="ECO:0000259" key="2">
    <source>
        <dbReference type="Pfam" id="PF02557"/>
    </source>
</evidence>
<dbReference type="Gene3D" id="3.30.1380.10">
    <property type="match status" value="1"/>
</dbReference>
<dbReference type="InterPro" id="IPR052179">
    <property type="entry name" value="DD-CPase-like"/>
</dbReference>
<comment type="caution">
    <text evidence="3">The sequence shown here is derived from an EMBL/GenBank/DDBJ whole genome shotgun (WGS) entry which is preliminary data.</text>
</comment>
<keyword evidence="3" id="KW-0645">Protease</keyword>
<dbReference type="Proteomes" id="UP001596002">
    <property type="component" value="Unassembled WGS sequence"/>
</dbReference>
<evidence type="ECO:0000313" key="3">
    <source>
        <dbReference type="EMBL" id="MFC4769448.1"/>
    </source>
</evidence>
<dbReference type="GO" id="GO:0004180">
    <property type="term" value="F:carboxypeptidase activity"/>
    <property type="evidence" value="ECO:0007669"/>
    <property type="project" value="UniProtKB-KW"/>
</dbReference>
<keyword evidence="4" id="KW-1185">Reference proteome</keyword>
<dbReference type="SUPFAM" id="SSF55166">
    <property type="entry name" value="Hedgehog/DD-peptidase"/>
    <property type="match status" value="1"/>
</dbReference>
<organism evidence="3 4">
    <name type="scientific">Effusibacillus consociatus</name>
    <dbReference type="NCBI Taxonomy" id="1117041"/>
    <lineage>
        <taxon>Bacteria</taxon>
        <taxon>Bacillati</taxon>
        <taxon>Bacillota</taxon>
        <taxon>Bacilli</taxon>
        <taxon>Bacillales</taxon>
        <taxon>Alicyclobacillaceae</taxon>
        <taxon>Effusibacillus</taxon>
    </lineage>
</organism>
<feature type="domain" description="D-alanyl-D-alanine carboxypeptidase-like core" evidence="2">
    <location>
        <begin position="115"/>
        <end position="242"/>
    </location>
</feature>
<dbReference type="Pfam" id="PF02557">
    <property type="entry name" value="VanY"/>
    <property type="match status" value="1"/>
</dbReference>
<gene>
    <name evidence="3" type="ORF">ACFO8Q_19130</name>
</gene>
<keyword evidence="3" id="KW-0378">Hydrolase</keyword>
<feature type="region of interest" description="Disordered" evidence="1">
    <location>
        <begin position="33"/>
        <end position="55"/>
    </location>
</feature>
<dbReference type="RefSeq" id="WP_380027976.1">
    <property type="nucleotide sequence ID" value="NZ_JBHSHC010000131.1"/>
</dbReference>
<protein>
    <submittedName>
        <fullName evidence="3">D-alanyl-D-alanine carboxypeptidase family protein</fullName>
    </submittedName>
</protein>
<proteinExistence type="predicted"/>